<feature type="signal peptide" evidence="1">
    <location>
        <begin position="1"/>
        <end position="21"/>
    </location>
</feature>
<evidence type="ECO:0000313" key="4">
    <source>
        <dbReference type="Proteomes" id="UP000747542"/>
    </source>
</evidence>
<feature type="chain" id="PRO_5035181596" evidence="1">
    <location>
        <begin position="22"/>
        <end position="522"/>
    </location>
</feature>
<dbReference type="AlphaFoldDB" id="A0A8J5NAK9"/>
<dbReference type="EMBL" id="JAHLQT010004580">
    <property type="protein sequence ID" value="KAG7175929.1"/>
    <property type="molecule type" value="Genomic_DNA"/>
</dbReference>
<accession>A0A8J5NAK9</accession>
<evidence type="ECO:0000256" key="1">
    <source>
        <dbReference type="SAM" id="SignalP"/>
    </source>
</evidence>
<dbReference type="InterPro" id="IPR050373">
    <property type="entry name" value="Fibrinogen_C-term_domain"/>
</dbReference>
<dbReference type="OrthoDB" id="6377921at2759"/>
<dbReference type="SMART" id="SM00186">
    <property type="entry name" value="FBG"/>
    <property type="match status" value="1"/>
</dbReference>
<keyword evidence="4" id="KW-1185">Reference proteome</keyword>
<evidence type="ECO:0000259" key="2">
    <source>
        <dbReference type="PROSITE" id="PS51406"/>
    </source>
</evidence>
<sequence length="522" mass="58287">MTHNTVWLLWLPVALFMLTSAAVAPDDYDITPLEDPLQPIWNRLDSLSSDMVNGFMTQRESLSQMQSKLEEKFGALMSRVTLKMTAINNMIMNNQGQVDNKVIQMNSTLTSWLHNFYQDHMLVDSEERMQKIEQHVDVKVAGLENRIDSALGALEGRVRTTSGSNSTPVGGTIPSGSTADMERRIITQVTSAVTSLETGVREQLTGLTQNVDTINTHVTKINERMSLGGGEVEGESGGESGFCRTLEDKVSELLNNGGSQGTCSCLSQEIVGNITSALNRVIDTPAFLPRDCSDLHWQSPEAPSGVFLTYPNMDSKSPVSAWCDMGGEESNKDEGGWTVILRRRESDFGQVLFNRSWDEYRQGFGDPSEGEWWYGLASIHALTYRQPYEALFLLHDIEQGSFYAKYTTFRVEDELNKFRLVVGGFSGNVTIDSLASKHHNSPFSTWDQDNDEWGTGSCAVSNSGGWWFNACHYTTLTAPLPTSNNRTAKTIRWRTDDAWLVFNDVTVQIRPTNYAQRFNAQD</sequence>
<dbReference type="GO" id="GO:0005615">
    <property type="term" value="C:extracellular space"/>
    <property type="evidence" value="ECO:0007669"/>
    <property type="project" value="TreeGrafter"/>
</dbReference>
<dbReference type="PANTHER" id="PTHR19143">
    <property type="entry name" value="FIBRINOGEN/TENASCIN/ANGIOPOEITIN"/>
    <property type="match status" value="1"/>
</dbReference>
<name>A0A8J5NAK9_HOMAM</name>
<gene>
    <name evidence="3" type="primary">Fgl1-L3</name>
    <name evidence="3" type="ORF">Hamer_G024253</name>
</gene>
<dbReference type="PROSITE" id="PS51406">
    <property type="entry name" value="FIBRINOGEN_C_2"/>
    <property type="match status" value="1"/>
</dbReference>
<feature type="domain" description="Fibrinogen C-terminal" evidence="2">
    <location>
        <begin position="283"/>
        <end position="513"/>
    </location>
</feature>
<protein>
    <submittedName>
        <fullName evidence="3">Fibrinogen-like protein 1-like 3</fullName>
    </submittedName>
</protein>
<dbReference type="Proteomes" id="UP000747542">
    <property type="component" value="Unassembled WGS sequence"/>
</dbReference>
<proteinExistence type="predicted"/>
<reference evidence="3" key="1">
    <citation type="journal article" date="2021" name="Sci. Adv.">
        <title>The American lobster genome reveals insights on longevity, neural, and immune adaptations.</title>
        <authorList>
            <person name="Polinski J.M."/>
            <person name="Zimin A.V."/>
            <person name="Clark K.F."/>
            <person name="Kohn A.B."/>
            <person name="Sadowski N."/>
            <person name="Timp W."/>
            <person name="Ptitsyn A."/>
            <person name="Khanna P."/>
            <person name="Romanova D.Y."/>
            <person name="Williams P."/>
            <person name="Greenwood S.J."/>
            <person name="Moroz L.L."/>
            <person name="Walt D.R."/>
            <person name="Bodnar A.G."/>
        </authorList>
    </citation>
    <scope>NUCLEOTIDE SEQUENCE</scope>
    <source>
        <strain evidence="3">GMGI-L3</strain>
    </source>
</reference>
<evidence type="ECO:0000313" key="3">
    <source>
        <dbReference type="EMBL" id="KAG7175929.1"/>
    </source>
</evidence>
<organism evidence="3 4">
    <name type="scientific">Homarus americanus</name>
    <name type="common">American lobster</name>
    <dbReference type="NCBI Taxonomy" id="6706"/>
    <lineage>
        <taxon>Eukaryota</taxon>
        <taxon>Metazoa</taxon>
        <taxon>Ecdysozoa</taxon>
        <taxon>Arthropoda</taxon>
        <taxon>Crustacea</taxon>
        <taxon>Multicrustacea</taxon>
        <taxon>Malacostraca</taxon>
        <taxon>Eumalacostraca</taxon>
        <taxon>Eucarida</taxon>
        <taxon>Decapoda</taxon>
        <taxon>Pleocyemata</taxon>
        <taxon>Astacidea</taxon>
        <taxon>Nephropoidea</taxon>
        <taxon>Nephropidae</taxon>
        <taxon>Homarus</taxon>
    </lineage>
</organism>
<dbReference type="Pfam" id="PF00147">
    <property type="entry name" value="Fibrinogen_C"/>
    <property type="match status" value="1"/>
</dbReference>
<dbReference type="InterPro" id="IPR002181">
    <property type="entry name" value="Fibrinogen_a/b/g_C_dom"/>
</dbReference>
<keyword evidence="1" id="KW-0732">Signal</keyword>
<comment type="caution">
    <text evidence="3">The sequence shown here is derived from an EMBL/GenBank/DDBJ whole genome shotgun (WGS) entry which is preliminary data.</text>
</comment>
<dbReference type="CDD" id="cd00087">
    <property type="entry name" value="FReD"/>
    <property type="match status" value="1"/>
</dbReference>